<dbReference type="EMBL" id="CP126211">
    <property type="protein sequence ID" value="WIA13171.1"/>
    <property type="molecule type" value="Genomic_DNA"/>
</dbReference>
<reference evidence="6 7" key="1">
    <citation type="submission" date="2023-05" db="EMBL/GenBank/DDBJ databases">
        <title>A 100% complete, gapless, phased diploid assembly of the Scenedesmus obliquus UTEX 3031 genome.</title>
        <authorList>
            <person name="Biondi T.C."/>
            <person name="Hanschen E.R."/>
            <person name="Kwon T."/>
            <person name="Eng W."/>
            <person name="Kruse C.P.S."/>
            <person name="Koehler S.I."/>
            <person name="Kunde Y."/>
            <person name="Gleasner C.D."/>
            <person name="You Mak K.T."/>
            <person name="Polle J."/>
            <person name="Hovde B.T."/>
            <person name="Starkenburg S.R."/>
        </authorList>
    </citation>
    <scope>NUCLEOTIDE SEQUENCE [LARGE SCALE GENOMIC DNA]</scope>
    <source>
        <strain evidence="6 7">DOE0152z</strain>
    </source>
</reference>
<dbReference type="InterPro" id="IPR001611">
    <property type="entry name" value="Leu-rich_rpt"/>
</dbReference>
<keyword evidence="3" id="KW-0677">Repeat</keyword>
<dbReference type="Proteomes" id="UP001244341">
    <property type="component" value="Chromosome 4b"/>
</dbReference>
<dbReference type="Pfam" id="PF13855">
    <property type="entry name" value="LRR_8"/>
    <property type="match status" value="1"/>
</dbReference>
<evidence type="ECO:0000256" key="1">
    <source>
        <dbReference type="ARBA" id="ARBA00004430"/>
    </source>
</evidence>
<dbReference type="InterPro" id="IPR032675">
    <property type="entry name" value="LRR_dom_sf"/>
</dbReference>
<dbReference type="PANTHER" id="PTHR46652">
    <property type="entry name" value="LEUCINE-RICH REPEAT AND IQ DOMAIN-CONTAINING PROTEIN 1-RELATED"/>
    <property type="match status" value="1"/>
</dbReference>
<protein>
    <recommendedName>
        <fullName evidence="5">F-box domain-containing protein</fullName>
    </recommendedName>
</protein>
<evidence type="ECO:0000313" key="7">
    <source>
        <dbReference type="Proteomes" id="UP001244341"/>
    </source>
</evidence>
<keyword evidence="7" id="KW-1185">Reference proteome</keyword>
<dbReference type="InterPro" id="IPR050836">
    <property type="entry name" value="SDS22/Internalin_LRR"/>
</dbReference>
<evidence type="ECO:0000259" key="5">
    <source>
        <dbReference type="PROSITE" id="PS50181"/>
    </source>
</evidence>
<dbReference type="Gene3D" id="1.20.1280.50">
    <property type="match status" value="1"/>
</dbReference>
<dbReference type="InterPro" id="IPR036047">
    <property type="entry name" value="F-box-like_dom_sf"/>
</dbReference>
<dbReference type="SUPFAM" id="SSF52058">
    <property type="entry name" value="L domain-like"/>
    <property type="match status" value="1"/>
</dbReference>
<feature type="compositionally biased region" description="Basic and acidic residues" evidence="4">
    <location>
        <begin position="10"/>
        <end position="25"/>
    </location>
</feature>
<proteinExistence type="predicted"/>
<feature type="domain" description="F-box" evidence="5">
    <location>
        <begin position="27"/>
        <end position="76"/>
    </location>
</feature>
<dbReference type="SUPFAM" id="SSF81383">
    <property type="entry name" value="F-box domain"/>
    <property type="match status" value="1"/>
</dbReference>
<comment type="subcellular location">
    <subcellularLocation>
        <location evidence="1">Cytoplasm</location>
        <location evidence="1">Cytoskeleton</location>
        <location evidence="1">Cilium axoneme</location>
    </subcellularLocation>
</comment>
<dbReference type="PANTHER" id="PTHR46652:SF7">
    <property type="entry name" value="LEUCINE-RICH REPEAT AND IQ DOMAIN-CONTAINING PROTEIN 1"/>
    <property type="match status" value="1"/>
</dbReference>
<evidence type="ECO:0000256" key="4">
    <source>
        <dbReference type="SAM" id="MobiDB-lite"/>
    </source>
</evidence>
<evidence type="ECO:0000256" key="3">
    <source>
        <dbReference type="ARBA" id="ARBA00022737"/>
    </source>
</evidence>
<sequence length="502" mass="53168">MGVCFSLHAGGKDTGSKSEQEQQHVGRNELERLPQQLLVLVLSRLDQRELFGAAPLVCKAWQGAAQQAAQQLQLNLSYLAALAPMLQHLKLQPLKASLADLQLMVIACILGSLVGVDSLGPMLPHLDACSASVQHLAATATQLRSLSLSRYQVGSTSCISSATQLTALQLQHCGLADEALGGLQGLVDLQRLELSDNLLSSDSCQALCHLTQLTHLDLSVMPQISRLRQSSSADISPLSKLTRLQQLNLVGFGLADVTPLSSLGQLSRLEAGLNPLSGDSLRVLGWLPALAHLELGGISQAWVLSSSLPPPEALRAHDACWYGLSGLTACTHLDLAGSNLSHVVWSCHLCPALGYASQLQRLILAHCHTPRGVLVQLAALPGLAGSLQELSIDRCSVDNAELAGLSALSQLTRLSAAALSPKIGNKQAALLAQLRSLQVLCVRGNDLGNKGLQALAKGLPQLVCLDAGDNPRVSKRCAQQLAPLLERGEAAAAREEVEGRFW</sequence>
<dbReference type="Pfam" id="PF12937">
    <property type="entry name" value="F-box-like"/>
    <property type="match status" value="1"/>
</dbReference>
<dbReference type="SMART" id="SM00368">
    <property type="entry name" value="LRR_RI"/>
    <property type="match status" value="2"/>
</dbReference>
<dbReference type="PROSITE" id="PS50181">
    <property type="entry name" value="FBOX"/>
    <property type="match status" value="1"/>
</dbReference>
<gene>
    <name evidence="6" type="ORF">OEZ85_006763</name>
</gene>
<dbReference type="InterPro" id="IPR001810">
    <property type="entry name" value="F-box_dom"/>
</dbReference>
<organism evidence="6 7">
    <name type="scientific">Tetradesmus obliquus</name>
    <name type="common">Green alga</name>
    <name type="synonym">Acutodesmus obliquus</name>
    <dbReference type="NCBI Taxonomy" id="3088"/>
    <lineage>
        <taxon>Eukaryota</taxon>
        <taxon>Viridiplantae</taxon>
        <taxon>Chlorophyta</taxon>
        <taxon>core chlorophytes</taxon>
        <taxon>Chlorophyceae</taxon>
        <taxon>CS clade</taxon>
        <taxon>Sphaeropleales</taxon>
        <taxon>Scenedesmaceae</taxon>
        <taxon>Tetradesmus</taxon>
    </lineage>
</organism>
<evidence type="ECO:0000313" key="6">
    <source>
        <dbReference type="EMBL" id="WIA13171.1"/>
    </source>
</evidence>
<dbReference type="Gene3D" id="3.80.10.10">
    <property type="entry name" value="Ribonuclease Inhibitor"/>
    <property type="match status" value="3"/>
</dbReference>
<keyword evidence="2" id="KW-0433">Leucine-rich repeat</keyword>
<accession>A0ABY8TZP3</accession>
<feature type="region of interest" description="Disordered" evidence="4">
    <location>
        <begin position="1"/>
        <end position="25"/>
    </location>
</feature>
<evidence type="ECO:0000256" key="2">
    <source>
        <dbReference type="ARBA" id="ARBA00022614"/>
    </source>
</evidence>
<name>A0ABY8TZP3_TETOB</name>